<feature type="compositionally biased region" description="Polar residues" evidence="1">
    <location>
        <begin position="44"/>
        <end position="83"/>
    </location>
</feature>
<feature type="compositionally biased region" description="Basic and acidic residues" evidence="1">
    <location>
        <begin position="344"/>
        <end position="353"/>
    </location>
</feature>
<dbReference type="AlphaFoldDB" id="W2RN94"/>
<feature type="compositionally biased region" description="Polar residues" evidence="1">
    <location>
        <begin position="384"/>
        <end position="406"/>
    </location>
</feature>
<feature type="compositionally biased region" description="Basic and acidic residues" evidence="1">
    <location>
        <begin position="938"/>
        <end position="948"/>
    </location>
</feature>
<feature type="region of interest" description="Disordered" evidence="1">
    <location>
        <begin position="735"/>
        <end position="764"/>
    </location>
</feature>
<feature type="region of interest" description="Disordered" evidence="1">
    <location>
        <begin position="1"/>
        <end position="304"/>
    </location>
</feature>
<feature type="compositionally biased region" description="Polar residues" evidence="1">
    <location>
        <begin position="505"/>
        <end position="526"/>
    </location>
</feature>
<dbReference type="GeneID" id="19975507"/>
<protein>
    <submittedName>
        <fullName evidence="2">Uncharacterized protein</fullName>
    </submittedName>
</protein>
<feature type="compositionally biased region" description="Acidic residues" evidence="1">
    <location>
        <begin position="293"/>
        <end position="303"/>
    </location>
</feature>
<proteinExistence type="predicted"/>
<dbReference type="STRING" id="1220924.W2RN94"/>
<dbReference type="OrthoDB" id="3946221at2759"/>
<feature type="compositionally biased region" description="Polar residues" evidence="1">
    <location>
        <begin position="1"/>
        <end position="32"/>
    </location>
</feature>
<feature type="compositionally biased region" description="Basic and acidic residues" evidence="1">
    <location>
        <begin position="661"/>
        <end position="672"/>
    </location>
</feature>
<dbReference type="InParanoid" id="W2RN94"/>
<feature type="compositionally biased region" description="Polar residues" evidence="1">
    <location>
        <begin position="330"/>
        <end position="342"/>
    </location>
</feature>
<keyword evidence="3" id="KW-1185">Reference proteome</keyword>
<evidence type="ECO:0000313" key="3">
    <source>
        <dbReference type="Proteomes" id="UP000030752"/>
    </source>
</evidence>
<gene>
    <name evidence="2" type="ORF">HMPREF1541_08168</name>
</gene>
<name>W2RN94_CYPE1</name>
<feature type="region of interest" description="Disordered" evidence="1">
    <location>
        <begin position="501"/>
        <end position="722"/>
    </location>
</feature>
<organism evidence="2 3">
    <name type="scientific">Cyphellophora europaea (strain CBS 101466)</name>
    <name type="common">Phialophora europaea</name>
    <dbReference type="NCBI Taxonomy" id="1220924"/>
    <lineage>
        <taxon>Eukaryota</taxon>
        <taxon>Fungi</taxon>
        <taxon>Dikarya</taxon>
        <taxon>Ascomycota</taxon>
        <taxon>Pezizomycotina</taxon>
        <taxon>Eurotiomycetes</taxon>
        <taxon>Chaetothyriomycetidae</taxon>
        <taxon>Chaetothyriales</taxon>
        <taxon>Cyphellophoraceae</taxon>
        <taxon>Cyphellophora</taxon>
    </lineage>
</organism>
<evidence type="ECO:0000256" key="1">
    <source>
        <dbReference type="SAM" id="MobiDB-lite"/>
    </source>
</evidence>
<dbReference type="EMBL" id="KB822724">
    <property type="protein sequence ID" value="ETN37178.1"/>
    <property type="molecule type" value="Genomic_DNA"/>
</dbReference>
<feature type="compositionally biased region" description="Basic and acidic residues" evidence="1">
    <location>
        <begin position="601"/>
        <end position="616"/>
    </location>
</feature>
<feature type="compositionally biased region" description="Polar residues" evidence="1">
    <location>
        <begin position="579"/>
        <end position="600"/>
    </location>
</feature>
<reference evidence="2 3" key="1">
    <citation type="submission" date="2013-03" db="EMBL/GenBank/DDBJ databases">
        <title>The Genome Sequence of Phialophora europaea CBS 101466.</title>
        <authorList>
            <consortium name="The Broad Institute Genomics Platform"/>
            <person name="Cuomo C."/>
            <person name="de Hoog S."/>
            <person name="Gorbushina A."/>
            <person name="Walker B."/>
            <person name="Young S.K."/>
            <person name="Zeng Q."/>
            <person name="Gargeya S."/>
            <person name="Fitzgerald M."/>
            <person name="Haas B."/>
            <person name="Abouelleil A."/>
            <person name="Allen A.W."/>
            <person name="Alvarado L."/>
            <person name="Arachchi H.M."/>
            <person name="Berlin A.M."/>
            <person name="Chapman S.B."/>
            <person name="Gainer-Dewar J."/>
            <person name="Goldberg J."/>
            <person name="Griggs A."/>
            <person name="Gujja S."/>
            <person name="Hansen M."/>
            <person name="Howarth C."/>
            <person name="Imamovic A."/>
            <person name="Ireland A."/>
            <person name="Larimer J."/>
            <person name="McCowan C."/>
            <person name="Murphy C."/>
            <person name="Pearson M."/>
            <person name="Poon T.W."/>
            <person name="Priest M."/>
            <person name="Roberts A."/>
            <person name="Saif S."/>
            <person name="Shea T."/>
            <person name="Sisk P."/>
            <person name="Sykes S."/>
            <person name="Wortman J."/>
            <person name="Nusbaum C."/>
            <person name="Birren B."/>
        </authorList>
    </citation>
    <scope>NUCLEOTIDE SEQUENCE [LARGE SCALE GENOMIC DNA]</scope>
    <source>
        <strain evidence="2 3">CBS 101466</strain>
    </source>
</reference>
<evidence type="ECO:0000313" key="2">
    <source>
        <dbReference type="EMBL" id="ETN37178.1"/>
    </source>
</evidence>
<feature type="compositionally biased region" description="Low complexity" evidence="1">
    <location>
        <begin position="1009"/>
        <end position="1020"/>
    </location>
</feature>
<dbReference type="HOGENOM" id="CLU_263424_0_0_1"/>
<accession>W2RN94</accession>
<feature type="compositionally biased region" description="Basic and acidic residues" evidence="1">
    <location>
        <begin position="682"/>
        <end position="695"/>
    </location>
</feature>
<dbReference type="eggNOG" id="ENOG502SYJI">
    <property type="taxonomic scope" value="Eukaryota"/>
</dbReference>
<feature type="compositionally biased region" description="Basic and acidic residues" evidence="1">
    <location>
        <begin position="227"/>
        <end position="237"/>
    </location>
</feature>
<feature type="compositionally biased region" description="Acidic residues" evidence="1">
    <location>
        <begin position="1036"/>
        <end position="1046"/>
    </location>
</feature>
<dbReference type="Proteomes" id="UP000030752">
    <property type="component" value="Unassembled WGS sequence"/>
</dbReference>
<feature type="region of interest" description="Disordered" evidence="1">
    <location>
        <begin position="328"/>
        <end position="444"/>
    </location>
</feature>
<feature type="compositionally biased region" description="Basic and acidic residues" evidence="1">
    <location>
        <begin position="735"/>
        <end position="748"/>
    </location>
</feature>
<dbReference type="VEuPathDB" id="FungiDB:HMPREF1541_08168"/>
<feature type="region of interest" description="Disordered" evidence="1">
    <location>
        <begin position="834"/>
        <end position="969"/>
    </location>
</feature>
<feature type="compositionally biased region" description="Polar residues" evidence="1">
    <location>
        <begin position="839"/>
        <end position="851"/>
    </location>
</feature>
<sequence>MPRSMSQVHQSIEGSSSPDPLTNSSESGNTLHSILRPKRRLSSPRKTPLSTRNANSQMPASSPAHSYLAPNSPSKAITEQTLSPWKIRVTVEAEPEDGDDRAQISTRTYHVPLKPCSSPTETNAVRGRGKQAQSSPARKKRSGTPVRGARNRRKSVTDLNITVLGDDEDEDEWSPNKKSSAKTHGRSRSASPRKTQTKSRESTPVVENVDVHDPGSSLPPNEPDLSSVREIDLDRVSVRARSYSTRKKETASPDPQTSTKPRPQGRMKATRDFSNTGAISYPTPSPTPSAPGEEADVDGESMEGDVGYDTIIESEGFTMIDLDSIPSARQFLSSPDEPSQSDAAVRKSHDRARQSIGEVEAIPQRKQATPLSARLRTAFEDTELSSNVASSPPSDNNFLQVQSHRPTNLRKVTPDVYSSPKLPSPPRQSKKDVSPGADTLPPRRVVKAGKALCGALADPEMVDENLQQTPSSTKDGFLHGFSSGTKRELRAGLRFGEELAKKSSTDVPATNVESRTSQTNTTQGTQVWRGETVVQHSPVVTDLASQTKDRHNVPSSVAKLSKSPLSNTQLKCPELADYTTETRQQTPQSKSQESNPQLQTSRERRLEHEWQLEREAVSQQIDRATPSKVIVIDSSDDEADVCQDNVRSQDQADEQLPVPVSEDHEEGRRGGRETWAQGHGPSRPDRAGSQKREQLDETQPVSTQRIPEANREDSEVDIVEDEDLVADETDIWLLEAKEGSSSPREEHQQALSKPRRSLIPSPWKRGDDVAEASTMLSNGDLSGMLWQQPVENRFGAGELARQTQRISKGKFDLDRMLSSPVKLATVGRRNLQLRRADEQLSSDPGSTSESAESILAEDLEESVSHSSMASSPPQPRTIPVNFNDSTIANEDVTPPPLYRSSQTSSDEPRPPTPRSALKGGRVSAGLEDPETSPMKRVIFNERSRYLREDGDESTMSANLDSPPALPAQPYHASLPEEEISEEVVAEKTPKATEKNSSWASWLWRGKVDSSSSGASSQPTSDATPTIQESSKVEEELKAEEEEEEAEWVSTKTTLSSGVRVHETSTKPLKARVSKPPSYLLPPSYPSLGRTQYGRSHAAPPLATSGHFTNAHFRVLHIIHGKSLRPRFHAPKTVRPEIQALRGMKLTVDETEAGMDVFEWTVGVEECLVLERFMQEIEWGWVQHWYQGKAVEALKAKVAKGEAEAEAAEGEDLWTAEMRKVGWVWKPEEIAKHLGMVVIGEVVRREEMEMERVANQAMKREA</sequence>
<feature type="region of interest" description="Disordered" evidence="1">
    <location>
        <begin position="1008"/>
        <end position="1074"/>
    </location>
</feature>
<dbReference type="RefSeq" id="XP_008720710.1">
    <property type="nucleotide sequence ID" value="XM_008722488.1"/>
</dbReference>